<organism evidence="1 2">
    <name type="scientific">Coniosporium uncinatum</name>
    <dbReference type="NCBI Taxonomy" id="93489"/>
    <lineage>
        <taxon>Eukaryota</taxon>
        <taxon>Fungi</taxon>
        <taxon>Dikarya</taxon>
        <taxon>Ascomycota</taxon>
        <taxon>Pezizomycotina</taxon>
        <taxon>Dothideomycetes</taxon>
        <taxon>Dothideomycetes incertae sedis</taxon>
        <taxon>Coniosporium</taxon>
    </lineage>
</organism>
<dbReference type="EMBL" id="JAWDJW010001197">
    <property type="protein sequence ID" value="KAK3079358.1"/>
    <property type="molecule type" value="Genomic_DNA"/>
</dbReference>
<proteinExistence type="predicted"/>
<protein>
    <submittedName>
        <fullName evidence="1">Uncharacterized protein</fullName>
    </submittedName>
</protein>
<evidence type="ECO:0000313" key="1">
    <source>
        <dbReference type="EMBL" id="KAK3079358.1"/>
    </source>
</evidence>
<sequence>AVIGRAPKSLVLHVNRSMFDEMTGAQLKNSAHVNFPAKLNLGPWCLGAAAADGNDDGERQEIWSMDPRQSIIPDGSNTTPVMYQIRAIITHYGHHENGHYICYRQHVTRNSPDQLSDKGVQPVQQWWRLSDEDIAPVSVEQVLAHGDVFMLFYERVNTSENQSPVAGNGHDIEAVEAEIGETSVATLSLSGNCPEEDGDSKPPAIVRPEEAALPPNARSTPRADDNDETETISNYKAVQIQSRPVPFPDIPKTSSPLAMRTAGPSHQRDDSVGSLKMAEAF</sequence>
<accession>A0ACC3DRK3</accession>
<gene>
    <name evidence="1" type="ORF">LTS18_005058</name>
</gene>
<evidence type="ECO:0000313" key="2">
    <source>
        <dbReference type="Proteomes" id="UP001186974"/>
    </source>
</evidence>
<feature type="non-terminal residue" evidence="1">
    <location>
        <position position="1"/>
    </location>
</feature>
<reference evidence="1" key="1">
    <citation type="submission" date="2024-09" db="EMBL/GenBank/DDBJ databases">
        <title>Black Yeasts Isolated from many extreme environments.</title>
        <authorList>
            <person name="Coleine C."/>
            <person name="Stajich J.E."/>
            <person name="Selbmann L."/>
        </authorList>
    </citation>
    <scope>NUCLEOTIDE SEQUENCE</scope>
    <source>
        <strain evidence="1">CCFEE 5737</strain>
    </source>
</reference>
<name>A0ACC3DRK3_9PEZI</name>
<keyword evidence="2" id="KW-1185">Reference proteome</keyword>
<dbReference type="Proteomes" id="UP001186974">
    <property type="component" value="Unassembled WGS sequence"/>
</dbReference>
<comment type="caution">
    <text evidence="1">The sequence shown here is derived from an EMBL/GenBank/DDBJ whole genome shotgun (WGS) entry which is preliminary data.</text>
</comment>